<reference evidence="1 2" key="1">
    <citation type="submission" date="2019-02" db="EMBL/GenBank/DDBJ databases">
        <title>Genome of Pseudomonas korensis isolated from heavy metal contaminated environment.</title>
        <authorList>
            <person name="Ayangbenro A.S."/>
            <person name="Babalola O."/>
        </authorList>
    </citation>
    <scope>NUCLEOTIDE SEQUENCE [LARGE SCALE GENOMIC DNA]</scope>
    <source>
        <strain evidence="1 2">AB36</strain>
    </source>
</reference>
<accession>A0A4V1WHJ4</accession>
<name>A0A4V1WHJ4_9PSED</name>
<protein>
    <submittedName>
        <fullName evidence="1">Phage tail protein</fullName>
    </submittedName>
</protein>
<sequence length="134" mass="14961">MSLYALVEYNRVVQLKESEVILEPPASPTSVWVDVTGSTDIRVGWSATFNGVWTFSAPTEEELRNEAEQQKWQLLNGAANWLLMNSLQFKVDVGVATSDDQARLLAHKQYCIALSDIDQQSGYPANIAWPVAPY</sequence>
<gene>
    <name evidence="1" type="ORF">EVS84_13985</name>
</gene>
<evidence type="ECO:0000313" key="2">
    <source>
        <dbReference type="Proteomes" id="UP000291107"/>
    </source>
</evidence>
<organism evidence="1 2">
    <name type="scientific">Pseudomonas koreensis</name>
    <dbReference type="NCBI Taxonomy" id="198620"/>
    <lineage>
        <taxon>Bacteria</taxon>
        <taxon>Pseudomonadati</taxon>
        <taxon>Pseudomonadota</taxon>
        <taxon>Gammaproteobacteria</taxon>
        <taxon>Pseudomonadales</taxon>
        <taxon>Pseudomonadaceae</taxon>
        <taxon>Pseudomonas</taxon>
    </lineage>
</organism>
<dbReference type="Pfam" id="PF02413">
    <property type="entry name" value="Caudo_TAP"/>
    <property type="match status" value="1"/>
</dbReference>
<comment type="caution">
    <text evidence="1">The sequence shown here is derived from an EMBL/GenBank/DDBJ whole genome shotgun (WGS) entry which is preliminary data.</text>
</comment>
<dbReference type="RefSeq" id="WP_129998783.1">
    <property type="nucleotide sequence ID" value="NZ_SEUB01000005.1"/>
</dbReference>
<proteinExistence type="predicted"/>
<dbReference type="AlphaFoldDB" id="A0A4V1WHJ4"/>
<dbReference type="EMBL" id="SEUB01000005">
    <property type="protein sequence ID" value="RYM41011.1"/>
    <property type="molecule type" value="Genomic_DNA"/>
</dbReference>
<dbReference type="InterPro" id="IPR003458">
    <property type="entry name" value="Phage_T4_Gp38_tail_assem"/>
</dbReference>
<evidence type="ECO:0000313" key="1">
    <source>
        <dbReference type="EMBL" id="RYM41011.1"/>
    </source>
</evidence>
<dbReference type="Proteomes" id="UP000291107">
    <property type="component" value="Unassembled WGS sequence"/>
</dbReference>